<dbReference type="InterPro" id="IPR051330">
    <property type="entry name" value="Phosphatase_reg/MetRdx"/>
</dbReference>
<dbReference type="InterPro" id="IPR003018">
    <property type="entry name" value="GAF"/>
</dbReference>
<proteinExistence type="inferred from homology"/>
<dbReference type="EMBL" id="PZHX01000002">
    <property type="protein sequence ID" value="PTK32110.1"/>
    <property type="molecule type" value="Genomic_DNA"/>
</dbReference>
<sequence>MSTIKETNYNLLGKQLASLIEDETNLIAILSNTSALLNDNLDQINWLGFYLIENNELILGPFQGHPACMHISIGKGVCGTAVANNQTQLVDDVNTFPGHIACDANSKSEIVVPIHVNNEIIGVLDVDAPITQRFSKDDQQGLEEIVSILEHQLSK</sequence>
<organism evidence="3 4">
    <name type="scientific">Staphylococcus hominis</name>
    <dbReference type="NCBI Taxonomy" id="1290"/>
    <lineage>
        <taxon>Bacteria</taxon>
        <taxon>Bacillati</taxon>
        <taxon>Bacillota</taxon>
        <taxon>Bacilli</taxon>
        <taxon>Bacillales</taxon>
        <taxon>Staphylococcaceae</taxon>
        <taxon>Staphylococcus</taxon>
    </lineage>
</organism>
<evidence type="ECO:0000313" key="3">
    <source>
        <dbReference type="EMBL" id="PTK32110.1"/>
    </source>
</evidence>
<reference evidence="3 4" key="1">
    <citation type="journal article" date="2016" name="Front. Microbiol.">
        <title>Comprehensive Phylogenetic Analysis of Bovine Non-aureus Staphylococci Species Based on Whole-Genome Sequencing.</title>
        <authorList>
            <person name="Naushad S."/>
            <person name="Barkema H.W."/>
            <person name="Luby C."/>
            <person name="Condas L.A."/>
            <person name="Nobrega D.B."/>
            <person name="Carson D.A."/>
            <person name="De Buck J."/>
        </authorList>
    </citation>
    <scope>NUCLEOTIDE SEQUENCE [LARGE SCALE GENOMIC DNA]</scope>
    <source>
        <strain evidence="3 4">SNUC 5336</strain>
    </source>
</reference>
<evidence type="ECO:0000256" key="1">
    <source>
        <dbReference type="ARBA" id="ARBA00038454"/>
    </source>
</evidence>
<dbReference type="Proteomes" id="UP000241540">
    <property type="component" value="Unassembled WGS sequence"/>
</dbReference>
<dbReference type="InterPro" id="IPR000614">
    <property type="entry name" value="FRMsr_CS"/>
</dbReference>
<dbReference type="GO" id="GO:0033745">
    <property type="term" value="F:L-methionine-(R)-S-oxide reductase activity"/>
    <property type="evidence" value="ECO:0007669"/>
    <property type="project" value="TreeGrafter"/>
</dbReference>
<dbReference type="Pfam" id="PF01590">
    <property type="entry name" value="GAF"/>
    <property type="match status" value="1"/>
</dbReference>
<dbReference type="AlphaFoldDB" id="A0A974KYF3"/>
<comment type="caution">
    <text evidence="3">The sequence shown here is derived from an EMBL/GenBank/DDBJ whole genome shotgun (WGS) entry which is preliminary data.</text>
</comment>
<accession>A0A974KYF3</accession>
<feature type="domain" description="GAF" evidence="2">
    <location>
        <begin position="11"/>
        <end position="154"/>
    </location>
</feature>
<dbReference type="PROSITE" id="PS01320">
    <property type="entry name" value="UPF0067"/>
    <property type="match status" value="1"/>
</dbReference>
<dbReference type="SMART" id="SM00065">
    <property type="entry name" value="GAF"/>
    <property type="match status" value="1"/>
</dbReference>
<dbReference type="Gene3D" id="3.30.450.40">
    <property type="match status" value="1"/>
</dbReference>
<dbReference type="GO" id="GO:0005829">
    <property type="term" value="C:cytosol"/>
    <property type="evidence" value="ECO:0007669"/>
    <property type="project" value="TreeGrafter"/>
</dbReference>
<dbReference type="RefSeq" id="WP_107623147.1">
    <property type="nucleotide sequence ID" value="NZ_JAHCPX010000002.1"/>
</dbReference>
<dbReference type="SUPFAM" id="SSF55781">
    <property type="entry name" value="GAF domain-like"/>
    <property type="match status" value="1"/>
</dbReference>
<dbReference type="PANTHER" id="PTHR21021">
    <property type="entry name" value="GAF/PUTATIVE CYTOSKELETAL PROTEIN"/>
    <property type="match status" value="1"/>
</dbReference>
<gene>
    <name evidence="3" type="ORF">BUZ51_01480</name>
</gene>
<evidence type="ECO:0000313" key="4">
    <source>
        <dbReference type="Proteomes" id="UP000241540"/>
    </source>
</evidence>
<dbReference type="PANTHER" id="PTHR21021:SF15">
    <property type="entry name" value="FREE METHIONINE-R-SULFOXIDE REDUCTASE"/>
    <property type="match status" value="1"/>
</dbReference>
<comment type="similarity">
    <text evidence="1">Belongs to the free Met sulfoxide reductase family.</text>
</comment>
<evidence type="ECO:0000259" key="2">
    <source>
        <dbReference type="SMART" id="SM00065"/>
    </source>
</evidence>
<dbReference type="InterPro" id="IPR029016">
    <property type="entry name" value="GAF-like_dom_sf"/>
</dbReference>
<dbReference type="FunFam" id="3.30.450.40:FF:000008">
    <property type="entry name" value="GAF domain-containing proteins"/>
    <property type="match status" value="1"/>
</dbReference>
<name>A0A974KYF3_STAHO</name>
<protein>
    <submittedName>
        <fullName evidence="3">Free methionine-(R)-sulfoxide reductase</fullName>
    </submittedName>
</protein>